<dbReference type="SUPFAM" id="SSF52540">
    <property type="entry name" value="P-loop containing nucleoside triphosphate hydrolases"/>
    <property type="match status" value="1"/>
</dbReference>
<dbReference type="EMBL" id="JAATLI010000003">
    <property type="protein sequence ID" value="NJC17538.1"/>
    <property type="molecule type" value="Genomic_DNA"/>
</dbReference>
<feature type="domain" description="DUF4143" evidence="2">
    <location>
        <begin position="210"/>
        <end position="374"/>
    </location>
</feature>
<evidence type="ECO:0000259" key="1">
    <source>
        <dbReference type="Pfam" id="PF13173"/>
    </source>
</evidence>
<evidence type="ECO:0000313" key="4">
    <source>
        <dbReference type="Proteomes" id="UP000576368"/>
    </source>
</evidence>
<accession>A0A7X5YAD2</accession>
<evidence type="ECO:0008006" key="5">
    <source>
        <dbReference type="Google" id="ProtNLM"/>
    </source>
</evidence>
<feature type="domain" description="AAA" evidence="1">
    <location>
        <begin position="29"/>
        <end position="142"/>
    </location>
</feature>
<protein>
    <recommendedName>
        <fullName evidence="5">ATP-binding protein</fullName>
    </recommendedName>
</protein>
<comment type="caution">
    <text evidence="3">The sequence shown here is derived from an EMBL/GenBank/DDBJ whole genome shotgun (WGS) entry which is preliminary data.</text>
</comment>
<dbReference type="Proteomes" id="UP000576368">
    <property type="component" value="Unassembled WGS sequence"/>
</dbReference>
<evidence type="ECO:0000313" key="3">
    <source>
        <dbReference type="EMBL" id="NJC17538.1"/>
    </source>
</evidence>
<sequence length="437" mass="49011">MLKIKSCLMEYLKRIADDLLKLRLEAFGAVQIKGPKWCGKTTTAEMQAKSVIKMQDPDTREGYLAAARTKPSLLLKGETPRLIDEWQVAPVLWDAVRHAVDERRLRGQFILTGSTVIDDDEIMHTGTGRISKMSMYPMSLYESKESNGKISLRELFDNKELDIDGIVSNLSIEELIFAACRGGWPASLDDMSMAAKLLIARDYIDVICSEDISKVDKVQRNPALAKLILRSYSRNLCTLAKKTSMLADVSVEMEGTSTKTFDDYVEALEKLFVIEDIEAWCPAIRSATVIRTGKKRCFVDPSIAVAAMGASPQSLELDLKTFGFIYECMCVRDLRIYSQAMGGTLSYYHDRYGLEADAVLHLDDGRYALIECKLGSREIEDGAKHLLELKNLIIERNKKETQMPLRLPDLLIILTGGELAYTREDGVKIIPLGCLKD</sequence>
<name>A0A7X5YAD2_9BACT</name>
<proteinExistence type="predicted"/>
<dbReference type="InterPro" id="IPR041682">
    <property type="entry name" value="AAA_14"/>
</dbReference>
<dbReference type="AlphaFoldDB" id="A0A7X5YAD2"/>
<dbReference type="Pfam" id="PF13635">
    <property type="entry name" value="DUF4143"/>
    <property type="match status" value="1"/>
</dbReference>
<dbReference type="InterPro" id="IPR027417">
    <property type="entry name" value="P-loop_NTPase"/>
</dbReference>
<dbReference type="Pfam" id="PF13173">
    <property type="entry name" value="AAA_14"/>
    <property type="match status" value="1"/>
</dbReference>
<dbReference type="InterPro" id="IPR025420">
    <property type="entry name" value="DUF4143"/>
</dbReference>
<gene>
    <name evidence="3" type="ORF">GGR15_001149</name>
</gene>
<evidence type="ECO:0000259" key="2">
    <source>
        <dbReference type="Pfam" id="PF13635"/>
    </source>
</evidence>
<dbReference type="PANTHER" id="PTHR43566">
    <property type="entry name" value="CONSERVED PROTEIN"/>
    <property type="match status" value="1"/>
</dbReference>
<reference evidence="3 4" key="1">
    <citation type="submission" date="2020-03" db="EMBL/GenBank/DDBJ databases">
        <title>Genomic Encyclopedia of Type Strains, Phase IV (KMG-IV): sequencing the most valuable type-strain genomes for metagenomic binning, comparative biology and taxonomic classification.</title>
        <authorList>
            <person name="Goeker M."/>
        </authorList>
    </citation>
    <scope>NUCLEOTIDE SEQUENCE [LARGE SCALE GENOMIC DNA]</scope>
    <source>
        <strain evidence="3 4">DSM 105722</strain>
    </source>
</reference>
<dbReference type="PANTHER" id="PTHR43566:SF2">
    <property type="entry name" value="DUF4143 DOMAIN-CONTAINING PROTEIN"/>
    <property type="match status" value="1"/>
</dbReference>
<organism evidence="3 4">
    <name type="scientific">Butyricimonas paravirosa</name>
    <dbReference type="NCBI Taxonomy" id="1472417"/>
    <lineage>
        <taxon>Bacteria</taxon>
        <taxon>Pseudomonadati</taxon>
        <taxon>Bacteroidota</taxon>
        <taxon>Bacteroidia</taxon>
        <taxon>Bacteroidales</taxon>
        <taxon>Odoribacteraceae</taxon>
        <taxon>Butyricimonas</taxon>
    </lineage>
</organism>